<name>A0A853IWN6_9BURK</name>
<accession>A0A853IWN6</accession>
<comment type="caution">
    <text evidence="1">The sequence shown here is derived from an EMBL/GenBank/DDBJ whole genome shotgun (WGS) entry which is preliminary data.</text>
</comment>
<dbReference type="SUPFAM" id="SSF63829">
    <property type="entry name" value="Calcium-dependent phosphotriesterase"/>
    <property type="match status" value="1"/>
</dbReference>
<dbReference type="Proteomes" id="UP000589716">
    <property type="component" value="Unassembled WGS sequence"/>
</dbReference>
<dbReference type="EMBL" id="JACCKX010000001">
    <property type="protein sequence ID" value="NZA02147.1"/>
    <property type="molecule type" value="Genomic_DNA"/>
</dbReference>
<proteinExistence type="predicted"/>
<dbReference type="RefSeq" id="WP_180550505.1">
    <property type="nucleotide sequence ID" value="NZ_JACCKX010000001.1"/>
</dbReference>
<sequence>MPTSITLLAGGGLGSAGDCGDANGVADQARLGQAMDMAVAPDGTVHMLEKVCDGSGLTRVRSVSPTGQVTTPAVASREPVVPGGPLVSFRNGRSLAVGDDGTVYLSDGNESFLLFPSYHQQGPATGIWTITPTGAQPFAGLRTWSLQPADGTGLQAQFLSVGRLVFGQGALFVHDYPDVIRRVTRDAQVTTVTTTLQMPSSITADNAGVVYYNNGAGMWQRLDGTGGIPIPSSGEGTSASTISSDGAVYATVRSRTRMYMDMYRYAPDGSVARIASQLPGQPPTWDTVPTVDPQMLDLDRAGNLYLLHGYKLWRIAFK</sequence>
<protein>
    <submittedName>
        <fullName evidence="1">Uncharacterized protein</fullName>
    </submittedName>
</protein>
<dbReference type="Gene3D" id="2.120.10.30">
    <property type="entry name" value="TolB, C-terminal domain"/>
    <property type="match status" value="2"/>
</dbReference>
<evidence type="ECO:0000313" key="2">
    <source>
        <dbReference type="Proteomes" id="UP000589716"/>
    </source>
</evidence>
<gene>
    <name evidence="1" type="ORF">H0I39_11030</name>
</gene>
<evidence type="ECO:0000313" key="1">
    <source>
        <dbReference type="EMBL" id="NZA02147.1"/>
    </source>
</evidence>
<organism evidence="1 2">
    <name type="scientific">Ottowia beijingensis</name>
    <dbReference type="NCBI Taxonomy" id="1207057"/>
    <lineage>
        <taxon>Bacteria</taxon>
        <taxon>Pseudomonadati</taxon>
        <taxon>Pseudomonadota</taxon>
        <taxon>Betaproteobacteria</taxon>
        <taxon>Burkholderiales</taxon>
        <taxon>Comamonadaceae</taxon>
        <taxon>Ottowia</taxon>
    </lineage>
</organism>
<reference evidence="1 2" key="1">
    <citation type="submission" date="2020-07" db="EMBL/GenBank/DDBJ databases">
        <authorList>
            <person name="Maaloum M."/>
        </authorList>
    </citation>
    <scope>NUCLEOTIDE SEQUENCE [LARGE SCALE GENOMIC DNA]</scope>
    <source>
        <strain evidence="1 2">GCS-AN-3</strain>
    </source>
</reference>
<keyword evidence="2" id="KW-1185">Reference proteome</keyword>
<dbReference type="AlphaFoldDB" id="A0A853IWN6"/>
<dbReference type="InterPro" id="IPR011042">
    <property type="entry name" value="6-blade_b-propeller_TolB-like"/>
</dbReference>